<dbReference type="GO" id="GO:0008233">
    <property type="term" value="F:peptidase activity"/>
    <property type="evidence" value="ECO:0007669"/>
    <property type="project" value="UniProtKB-KW"/>
</dbReference>
<keyword evidence="2" id="KW-0645">Protease</keyword>
<evidence type="ECO:0000313" key="3">
    <source>
        <dbReference type="Proteomes" id="UP000823775"/>
    </source>
</evidence>
<evidence type="ECO:0000313" key="2">
    <source>
        <dbReference type="EMBL" id="MCD7451328.1"/>
    </source>
</evidence>
<dbReference type="PROSITE" id="PS51283">
    <property type="entry name" value="DUSP"/>
    <property type="match status" value="1"/>
</dbReference>
<dbReference type="Gene3D" id="3.30.2230.10">
    <property type="entry name" value="DUSP-like"/>
    <property type="match status" value="1"/>
</dbReference>
<sequence>MTEVKKELTPEEEKLTIRDISIAAEAQTKQGDTFYLITQRWWQEWLEYVNQNQTNAVNDGSASEHCLDGSSALKRPSSIDNSDLIYEAASGDASAGIELHDTLVEGTDYILLPQEVWNQLYEWLAFIRECSCLYLFVYAVC</sequence>
<name>A0ABS8RX80_DATST</name>
<gene>
    <name evidence="2" type="primary">UBP5_2</name>
    <name evidence="2" type="ORF">HAX54_011020</name>
</gene>
<feature type="domain" description="DUSP" evidence="1">
    <location>
        <begin position="8"/>
        <end position="137"/>
    </location>
</feature>
<accession>A0ABS8RX80</accession>
<dbReference type="Pfam" id="PF06337">
    <property type="entry name" value="DUSP"/>
    <property type="match status" value="1"/>
</dbReference>
<dbReference type="InterPro" id="IPR035927">
    <property type="entry name" value="DUSP-like_sf"/>
</dbReference>
<dbReference type="GO" id="GO:0006508">
    <property type="term" value="P:proteolysis"/>
    <property type="evidence" value="ECO:0007669"/>
    <property type="project" value="UniProtKB-KW"/>
</dbReference>
<reference evidence="2 3" key="1">
    <citation type="journal article" date="2021" name="BMC Genomics">
        <title>Datura genome reveals duplications of psychoactive alkaloid biosynthetic genes and high mutation rate following tissue culture.</title>
        <authorList>
            <person name="Rajewski A."/>
            <person name="Carter-House D."/>
            <person name="Stajich J."/>
            <person name="Litt A."/>
        </authorList>
    </citation>
    <scope>NUCLEOTIDE SEQUENCE [LARGE SCALE GENOMIC DNA]</scope>
    <source>
        <strain evidence="2">AR-01</strain>
    </source>
</reference>
<organism evidence="2 3">
    <name type="scientific">Datura stramonium</name>
    <name type="common">Jimsonweed</name>
    <name type="synonym">Common thornapple</name>
    <dbReference type="NCBI Taxonomy" id="4076"/>
    <lineage>
        <taxon>Eukaryota</taxon>
        <taxon>Viridiplantae</taxon>
        <taxon>Streptophyta</taxon>
        <taxon>Embryophyta</taxon>
        <taxon>Tracheophyta</taxon>
        <taxon>Spermatophyta</taxon>
        <taxon>Magnoliopsida</taxon>
        <taxon>eudicotyledons</taxon>
        <taxon>Gunneridae</taxon>
        <taxon>Pentapetalae</taxon>
        <taxon>asterids</taxon>
        <taxon>lamiids</taxon>
        <taxon>Solanales</taxon>
        <taxon>Solanaceae</taxon>
        <taxon>Solanoideae</taxon>
        <taxon>Datureae</taxon>
        <taxon>Datura</taxon>
    </lineage>
</organism>
<proteinExistence type="predicted"/>
<comment type="caution">
    <text evidence="2">The sequence shown here is derived from an EMBL/GenBank/DDBJ whole genome shotgun (WGS) entry which is preliminary data.</text>
</comment>
<dbReference type="SMART" id="SM00695">
    <property type="entry name" value="DUSP"/>
    <property type="match status" value="1"/>
</dbReference>
<dbReference type="Proteomes" id="UP000823775">
    <property type="component" value="Unassembled WGS sequence"/>
</dbReference>
<keyword evidence="2" id="KW-0378">Hydrolase</keyword>
<protein>
    <submittedName>
        <fullName evidence="2">Ubiquitin-specific protease</fullName>
    </submittedName>
</protein>
<dbReference type="InterPro" id="IPR006615">
    <property type="entry name" value="Pept_C19_DUSP"/>
</dbReference>
<evidence type="ECO:0000259" key="1">
    <source>
        <dbReference type="PROSITE" id="PS51283"/>
    </source>
</evidence>
<dbReference type="SUPFAM" id="SSF143791">
    <property type="entry name" value="DUSP-like"/>
    <property type="match status" value="1"/>
</dbReference>
<dbReference type="EMBL" id="JACEIK010000162">
    <property type="protein sequence ID" value="MCD7451328.1"/>
    <property type="molecule type" value="Genomic_DNA"/>
</dbReference>
<keyword evidence="3" id="KW-1185">Reference proteome</keyword>